<feature type="domain" description="Transposase MuDR plant" evidence="2">
    <location>
        <begin position="98"/>
        <end position="149"/>
    </location>
</feature>
<feature type="compositionally biased region" description="Acidic residues" evidence="1">
    <location>
        <begin position="63"/>
        <end position="80"/>
    </location>
</feature>
<name>A0AAD9ZMS0_9ROSI</name>
<dbReference type="AlphaFoldDB" id="A0AAD9ZMS0"/>
<protein>
    <recommendedName>
        <fullName evidence="2">Transposase MuDR plant domain-containing protein</fullName>
    </recommendedName>
</protein>
<gene>
    <name evidence="3" type="ORF">Dsin_031606</name>
</gene>
<dbReference type="InterPro" id="IPR004332">
    <property type="entry name" value="Transposase_MuDR"/>
</dbReference>
<evidence type="ECO:0000256" key="1">
    <source>
        <dbReference type="SAM" id="MobiDB-lite"/>
    </source>
</evidence>
<keyword evidence="4" id="KW-1185">Reference proteome</keyword>
<proteinExistence type="predicted"/>
<dbReference type="Pfam" id="PF03108">
    <property type="entry name" value="DBD_Tnp_Mut"/>
    <property type="match status" value="1"/>
</dbReference>
<sequence>MGTMDGFIVYCDRHWIDDQVMGPISFACHDDKYSKLLETICHRIEAEKDQRTPASTTKHAEAEVDDSDSFDTSDTEDESSSDGHASTDCREVETNGMFKDKKTLKGVLGFNALQKRFDYMVRESNHTQFIAICKKRDCQWVFRAGKSRNGTYWNVKSIDSEHTCGDNGNYNVDFHSVVRDLCELQR</sequence>
<evidence type="ECO:0000259" key="2">
    <source>
        <dbReference type="Pfam" id="PF03108"/>
    </source>
</evidence>
<organism evidence="3 4">
    <name type="scientific">Dipteronia sinensis</name>
    <dbReference type="NCBI Taxonomy" id="43782"/>
    <lineage>
        <taxon>Eukaryota</taxon>
        <taxon>Viridiplantae</taxon>
        <taxon>Streptophyta</taxon>
        <taxon>Embryophyta</taxon>
        <taxon>Tracheophyta</taxon>
        <taxon>Spermatophyta</taxon>
        <taxon>Magnoliopsida</taxon>
        <taxon>eudicotyledons</taxon>
        <taxon>Gunneridae</taxon>
        <taxon>Pentapetalae</taxon>
        <taxon>rosids</taxon>
        <taxon>malvids</taxon>
        <taxon>Sapindales</taxon>
        <taxon>Sapindaceae</taxon>
        <taxon>Hippocastanoideae</taxon>
        <taxon>Acereae</taxon>
        <taxon>Dipteronia</taxon>
    </lineage>
</organism>
<dbReference type="EMBL" id="JANJYJ010000010">
    <property type="protein sequence ID" value="KAK3184320.1"/>
    <property type="molecule type" value="Genomic_DNA"/>
</dbReference>
<evidence type="ECO:0000313" key="4">
    <source>
        <dbReference type="Proteomes" id="UP001281410"/>
    </source>
</evidence>
<feature type="region of interest" description="Disordered" evidence="1">
    <location>
        <begin position="48"/>
        <end position="88"/>
    </location>
</feature>
<reference evidence="3" key="1">
    <citation type="journal article" date="2023" name="Plant J.">
        <title>Genome sequences and population genomics provide insights into the demographic history, inbreeding, and mutation load of two 'living fossil' tree species of Dipteronia.</title>
        <authorList>
            <person name="Feng Y."/>
            <person name="Comes H.P."/>
            <person name="Chen J."/>
            <person name="Zhu S."/>
            <person name="Lu R."/>
            <person name="Zhang X."/>
            <person name="Li P."/>
            <person name="Qiu J."/>
            <person name="Olsen K.M."/>
            <person name="Qiu Y."/>
        </authorList>
    </citation>
    <scope>NUCLEOTIDE SEQUENCE</scope>
    <source>
        <strain evidence="3">NBL</strain>
    </source>
</reference>
<dbReference type="Proteomes" id="UP001281410">
    <property type="component" value="Unassembled WGS sequence"/>
</dbReference>
<accession>A0AAD9ZMS0</accession>
<evidence type="ECO:0000313" key="3">
    <source>
        <dbReference type="EMBL" id="KAK3184320.1"/>
    </source>
</evidence>
<comment type="caution">
    <text evidence="3">The sequence shown here is derived from an EMBL/GenBank/DDBJ whole genome shotgun (WGS) entry which is preliminary data.</text>
</comment>